<feature type="transmembrane region" description="Helical" evidence="1">
    <location>
        <begin position="45"/>
        <end position="69"/>
    </location>
</feature>
<protein>
    <submittedName>
        <fullName evidence="3">Methyltransferase domain-containing protein</fullName>
    </submittedName>
</protein>
<keyword evidence="1" id="KW-0472">Membrane</keyword>
<evidence type="ECO:0000313" key="4">
    <source>
        <dbReference type="Proteomes" id="UP000292424"/>
    </source>
</evidence>
<reference evidence="3 4" key="1">
    <citation type="submission" date="2019-09" db="EMBL/GenBank/DDBJ databases">
        <title>Complete genome sequence of Arachidicoccus sp. B3-10 isolated from apple orchard soil.</title>
        <authorList>
            <person name="Kim H.S."/>
            <person name="Han K.-I."/>
            <person name="Suh M.K."/>
            <person name="Lee K.C."/>
            <person name="Eom M.K."/>
            <person name="Kim J.-S."/>
            <person name="Kang S.W."/>
            <person name="Sin Y."/>
            <person name="Lee J.-S."/>
        </authorList>
    </citation>
    <scope>NUCLEOTIDE SEQUENCE [LARGE SCALE GENOMIC DNA]</scope>
    <source>
        <strain evidence="3 4">B3-10</strain>
    </source>
</reference>
<evidence type="ECO:0000313" key="3">
    <source>
        <dbReference type="EMBL" id="QES87874.1"/>
    </source>
</evidence>
<dbReference type="GO" id="GO:0008757">
    <property type="term" value="F:S-adenosylmethionine-dependent methyltransferase activity"/>
    <property type="evidence" value="ECO:0007669"/>
    <property type="project" value="InterPro"/>
</dbReference>
<dbReference type="EMBL" id="CP044016">
    <property type="protein sequence ID" value="QES87874.1"/>
    <property type="molecule type" value="Genomic_DNA"/>
</dbReference>
<name>A0A5P2FWH2_9BACT</name>
<dbReference type="AlphaFoldDB" id="A0A5P2FWH2"/>
<keyword evidence="1" id="KW-0812">Transmembrane</keyword>
<feature type="transmembrane region" description="Helical" evidence="1">
    <location>
        <begin position="21"/>
        <end position="39"/>
    </location>
</feature>
<dbReference type="InterPro" id="IPR029063">
    <property type="entry name" value="SAM-dependent_MTases_sf"/>
</dbReference>
<gene>
    <name evidence="3" type="ORF">E0W69_004085</name>
</gene>
<accession>A0A5P2FWH2</accession>
<dbReference type="OrthoDB" id="9810615at2"/>
<dbReference type="GO" id="GO:0032259">
    <property type="term" value="P:methylation"/>
    <property type="evidence" value="ECO:0007669"/>
    <property type="project" value="UniProtKB-KW"/>
</dbReference>
<dbReference type="Pfam" id="PF08241">
    <property type="entry name" value="Methyltransf_11"/>
    <property type="match status" value="1"/>
</dbReference>
<dbReference type="Gene3D" id="3.40.50.150">
    <property type="entry name" value="Vaccinia Virus protein VP39"/>
    <property type="match status" value="1"/>
</dbReference>
<dbReference type="Proteomes" id="UP000292424">
    <property type="component" value="Chromosome"/>
</dbReference>
<evidence type="ECO:0000259" key="2">
    <source>
        <dbReference type="Pfam" id="PF08241"/>
    </source>
</evidence>
<evidence type="ECO:0000256" key="1">
    <source>
        <dbReference type="SAM" id="Phobius"/>
    </source>
</evidence>
<sequence length="245" mass="28831">MEIKRKPFQGVWNIVRFNWQFYLIATAIFIFVLFSKNWFPFSVRLILNIGMAIAAITIIVSLLASYYIYDYSNLYQLNWIQNINLKKTLNINAGFDETSNIIQKKFPQTQLTICDFYNAQKHTEVSIKRARKAYPPNIKTIAVTTGNLPFESNYFDKVFAILSAHEIRNKKERIIFFKELNRITKSDGKIYVTEHLRDVNNCAVYSIGFFHFHSRKTWLETFESANLTLLKEFKTTPFITTFVLK</sequence>
<proteinExistence type="predicted"/>
<organism evidence="3 4">
    <name type="scientific">Rhizosphaericola mali</name>
    <dbReference type="NCBI Taxonomy" id="2545455"/>
    <lineage>
        <taxon>Bacteria</taxon>
        <taxon>Pseudomonadati</taxon>
        <taxon>Bacteroidota</taxon>
        <taxon>Chitinophagia</taxon>
        <taxon>Chitinophagales</taxon>
        <taxon>Chitinophagaceae</taxon>
        <taxon>Rhizosphaericola</taxon>
    </lineage>
</organism>
<dbReference type="SUPFAM" id="SSF53335">
    <property type="entry name" value="S-adenosyl-L-methionine-dependent methyltransferases"/>
    <property type="match status" value="1"/>
</dbReference>
<dbReference type="InterPro" id="IPR013216">
    <property type="entry name" value="Methyltransf_11"/>
</dbReference>
<keyword evidence="3" id="KW-0808">Transferase</keyword>
<keyword evidence="4" id="KW-1185">Reference proteome</keyword>
<feature type="domain" description="Methyltransferase type 11" evidence="2">
    <location>
        <begin position="125"/>
        <end position="192"/>
    </location>
</feature>
<keyword evidence="3" id="KW-0489">Methyltransferase</keyword>
<dbReference type="RefSeq" id="WP_131328761.1">
    <property type="nucleotide sequence ID" value="NZ_CP044016.1"/>
</dbReference>
<dbReference type="KEGG" id="arac:E0W69_004085"/>
<keyword evidence="1" id="KW-1133">Transmembrane helix</keyword>